<dbReference type="EMBL" id="CAACVJ010000129">
    <property type="protein sequence ID" value="VEP13731.1"/>
    <property type="molecule type" value="Genomic_DNA"/>
</dbReference>
<dbReference type="SUPFAM" id="SSF53383">
    <property type="entry name" value="PLP-dependent transferases"/>
    <property type="match status" value="1"/>
</dbReference>
<dbReference type="InterPro" id="IPR015422">
    <property type="entry name" value="PyrdxlP-dep_Trfase_small"/>
</dbReference>
<dbReference type="Pfam" id="PF01212">
    <property type="entry name" value="Beta_elim_lyase"/>
    <property type="match status" value="1"/>
</dbReference>
<dbReference type="GO" id="GO:0005829">
    <property type="term" value="C:cytosol"/>
    <property type="evidence" value="ECO:0007669"/>
    <property type="project" value="TreeGrafter"/>
</dbReference>
<gene>
    <name evidence="9" type="primary">ltaA</name>
    <name evidence="9" type="ORF">H1P_2140017</name>
</gene>
<feature type="domain" description="Aromatic amino acid beta-eliminating lyase/threonine aldolase" evidence="7">
    <location>
        <begin position="4"/>
        <end position="289"/>
    </location>
</feature>
<dbReference type="EC" id="4.1.2.49" evidence="9"/>
<dbReference type="InterPro" id="IPR001597">
    <property type="entry name" value="ArAA_b-elim_lyase/Thr_aldolase"/>
</dbReference>
<dbReference type="PANTHER" id="PTHR48097:SF9">
    <property type="entry name" value="L-THREONINE ALDOLASE"/>
    <property type="match status" value="1"/>
</dbReference>
<dbReference type="PIRSF" id="PIRSF017617">
    <property type="entry name" value="Thr_aldolase"/>
    <property type="match status" value="1"/>
</dbReference>
<dbReference type="Gene3D" id="3.90.1150.10">
    <property type="entry name" value="Aspartate Aminotransferase, domain 1"/>
    <property type="match status" value="1"/>
</dbReference>
<proteinExistence type="inferred from homology"/>
<feature type="compositionally biased region" description="Polar residues" evidence="6">
    <location>
        <begin position="1"/>
        <end position="16"/>
    </location>
</feature>
<evidence type="ECO:0000256" key="2">
    <source>
        <dbReference type="ARBA" id="ARBA00006966"/>
    </source>
</evidence>
<dbReference type="GO" id="GO:0008732">
    <property type="term" value="F:L-allo-threonine aldolase activity"/>
    <property type="evidence" value="ECO:0007669"/>
    <property type="project" value="UniProtKB-EC"/>
</dbReference>
<comment type="similarity">
    <text evidence="2">Belongs to the threonine aldolase family.</text>
</comment>
<dbReference type="FunFam" id="3.90.1150.10:FF:000041">
    <property type="entry name" value="Low-specificity L-threonine aldolase"/>
    <property type="match status" value="1"/>
</dbReference>
<dbReference type="GO" id="GO:0006567">
    <property type="term" value="P:L-threonine catabolic process"/>
    <property type="evidence" value="ECO:0007669"/>
    <property type="project" value="TreeGrafter"/>
</dbReference>
<dbReference type="FunFam" id="3.40.640.10:FF:000030">
    <property type="entry name" value="Low-specificity L-threonine aldolase"/>
    <property type="match status" value="1"/>
</dbReference>
<evidence type="ECO:0000259" key="7">
    <source>
        <dbReference type="Pfam" id="PF01212"/>
    </source>
</evidence>
<dbReference type="InterPro" id="IPR015424">
    <property type="entry name" value="PyrdxlP-dep_Trfase"/>
</dbReference>
<comment type="cofactor">
    <cofactor evidence="1">
        <name>pyridoxal 5'-phosphate</name>
        <dbReference type="ChEBI" id="CHEBI:597326"/>
    </cofactor>
</comment>
<organism evidence="9 10">
    <name type="scientific">Hyella patelloides LEGE 07179</name>
    <dbReference type="NCBI Taxonomy" id="945734"/>
    <lineage>
        <taxon>Bacteria</taxon>
        <taxon>Bacillati</taxon>
        <taxon>Cyanobacteriota</taxon>
        <taxon>Cyanophyceae</taxon>
        <taxon>Pleurocapsales</taxon>
        <taxon>Hyellaceae</taxon>
        <taxon>Hyella</taxon>
    </lineage>
</organism>
<dbReference type="InterPro" id="IPR015421">
    <property type="entry name" value="PyrdxlP-dep_Trfase_major"/>
</dbReference>
<evidence type="ECO:0000256" key="1">
    <source>
        <dbReference type="ARBA" id="ARBA00001933"/>
    </source>
</evidence>
<accession>A0A563VQP3</accession>
<feature type="region of interest" description="Disordered" evidence="6">
    <location>
        <begin position="1"/>
        <end position="35"/>
    </location>
</feature>
<dbReference type="Pfam" id="PF13240">
    <property type="entry name" value="Zn_Ribbon_1"/>
    <property type="match status" value="1"/>
</dbReference>
<keyword evidence="10" id="KW-1185">Reference proteome</keyword>
<dbReference type="RefSeq" id="WP_186376105.1">
    <property type="nucleotide sequence ID" value="NZ_LR213962.1"/>
</dbReference>
<feature type="modified residue" description="N6-(pyridoxal phosphate)lysine" evidence="5">
    <location>
        <position position="203"/>
    </location>
</feature>
<dbReference type="AlphaFoldDB" id="A0A563VQP3"/>
<dbReference type="Gene3D" id="3.40.640.10">
    <property type="entry name" value="Type I PLP-dependent aspartate aminotransferase-like (Major domain)"/>
    <property type="match status" value="1"/>
</dbReference>
<feature type="domain" description="Zinc-ribbon" evidence="8">
    <location>
        <begin position="375"/>
        <end position="397"/>
    </location>
</feature>
<protein>
    <submittedName>
        <fullName evidence="9">L-allo-threonine aldolase</fullName>
        <ecNumber evidence="9">4.1.2.49</ecNumber>
    </submittedName>
</protein>
<evidence type="ECO:0000313" key="9">
    <source>
        <dbReference type="EMBL" id="VEP13731.1"/>
    </source>
</evidence>
<dbReference type="GO" id="GO:0006545">
    <property type="term" value="P:glycine biosynthetic process"/>
    <property type="evidence" value="ECO:0007669"/>
    <property type="project" value="TreeGrafter"/>
</dbReference>
<evidence type="ECO:0000256" key="3">
    <source>
        <dbReference type="ARBA" id="ARBA00022898"/>
    </source>
</evidence>
<reference evidence="9 10" key="1">
    <citation type="submission" date="2019-01" db="EMBL/GenBank/DDBJ databases">
        <authorList>
            <person name="Brito A."/>
        </authorList>
    </citation>
    <scope>NUCLEOTIDE SEQUENCE [LARGE SCALE GENOMIC DNA]</scope>
    <source>
        <strain evidence="9">1</strain>
    </source>
</reference>
<dbReference type="InterPro" id="IPR023603">
    <property type="entry name" value="Low_specificity_L-TA-like"/>
</dbReference>
<dbReference type="InterPro" id="IPR026870">
    <property type="entry name" value="Zinc_ribbon_dom"/>
</dbReference>
<evidence type="ECO:0000256" key="5">
    <source>
        <dbReference type="PIRSR" id="PIRSR017617-1"/>
    </source>
</evidence>
<dbReference type="PANTHER" id="PTHR48097">
    <property type="entry name" value="L-THREONINE ALDOLASE-RELATED"/>
    <property type="match status" value="1"/>
</dbReference>
<keyword evidence="4 9" id="KW-0456">Lyase</keyword>
<evidence type="ECO:0000259" key="8">
    <source>
        <dbReference type="Pfam" id="PF13240"/>
    </source>
</evidence>
<name>A0A563VQP3_9CYAN</name>
<keyword evidence="3" id="KW-0663">Pyridoxal phosphate</keyword>
<sequence>MILLSSDTETKPTQAMRQAIASAEVGDEQKGEDPTVNQLQERVADLLGKEDALFFACGTICNFVAIKTHTHPADVVLAEQMAHIIRAESGGAAMSSGVLMEPIASERGIFTVDELDRALERVATAPYLYRAIPRLLCVEQTHNFGGGSVWQLDELREVCELSRQKGLVNHMDGARLLNAVVASQTTAKDFAACVDSVWIDFTKGLGAPIGAVLAGTKEFISEARRYKHIFGGAMRQAGIVAAGCLYSLDHHVERLQEDHDNATYLARRLSEIEGITVKDTKPETNIVFFNVSRLGLDKAMFLNLLQERGVKMGGVGNSIRAVTHLDVSRTDIDFAVDAVSKVAKSLVCSKDVESAVLSREDSEIALPDVVLNYPFCPNCGHKNQPNHNFCIRCGTQLSKPTNSVLRVARSNGTENQNEK</sequence>
<evidence type="ECO:0000256" key="4">
    <source>
        <dbReference type="ARBA" id="ARBA00023239"/>
    </source>
</evidence>
<evidence type="ECO:0000256" key="6">
    <source>
        <dbReference type="SAM" id="MobiDB-lite"/>
    </source>
</evidence>
<dbReference type="Proteomes" id="UP000320055">
    <property type="component" value="Unassembled WGS sequence"/>
</dbReference>
<evidence type="ECO:0000313" key="10">
    <source>
        <dbReference type="Proteomes" id="UP000320055"/>
    </source>
</evidence>
<dbReference type="NCBIfam" id="NF041359">
    <property type="entry name" value="GntG_guanitoxin"/>
    <property type="match status" value="1"/>
</dbReference>